<dbReference type="EMBL" id="KN880713">
    <property type="protein sequence ID" value="KIY63203.1"/>
    <property type="molecule type" value="Genomic_DNA"/>
</dbReference>
<feature type="compositionally biased region" description="Basic and acidic residues" evidence="1">
    <location>
        <begin position="281"/>
        <end position="294"/>
    </location>
</feature>
<evidence type="ECO:0000313" key="3">
    <source>
        <dbReference type="Proteomes" id="UP000054007"/>
    </source>
</evidence>
<proteinExistence type="predicted"/>
<name>A0A0D7AXX6_9AGAR</name>
<accession>A0A0D7AXX6</accession>
<evidence type="ECO:0008006" key="4">
    <source>
        <dbReference type="Google" id="ProtNLM"/>
    </source>
</evidence>
<protein>
    <recommendedName>
        <fullName evidence="4">DUF924-domain-containing protein</fullName>
    </recommendedName>
</protein>
<gene>
    <name evidence="2" type="ORF">CYLTODRAFT_426299</name>
</gene>
<organism evidence="2 3">
    <name type="scientific">Cylindrobasidium torrendii FP15055 ss-10</name>
    <dbReference type="NCBI Taxonomy" id="1314674"/>
    <lineage>
        <taxon>Eukaryota</taxon>
        <taxon>Fungi</taxon>
        <taxon>Dikarya</taxon>
        <taxon>Basidiomycota</taxon>
        <taxon>Agaricomycotina</taxon>
        <taxon>Agaricomycetes</taxon>
        <taxon>Agaricomycetidae</taxon>
        <taxon>Agaricales</taxon>
        <taxon>Marasmiineae</taxon>
        <taxon>Physalacriaceae</taxon>
        <taxon>Cylindrobasidium</taxon>
    </lineage>
</organism>
<dbReference type="AlphaFoldDB" id="A0A0D7AXX6"/>
<feature type="region of interest" description="Disordered" evidence="1">
    <location>
        <begin position="281"/>
        <end position="309"/>
    </location>
</feature>
<evidence type="ECO:0000313" key="2">
    <source>
        <dbReference type="EMBL" id="KIY63203.1"/>
    </source>
</evidence>
<dbReference type="Gene3D" id="1.25.40.10">
    <property type="entry name" value="Tetratricopeptide repeat domain"/>
    <property type="match status" value="1"/>
</dbReference>
<dbReference type="Proteomes" id="UP000054007">
    <property type="component" value="Unassembled WGS sequence"/>
</dbReference>
<dbReference type="InterPro" id="IPR010323">
    <property type="entry name" value="DUF924"/>
</dbReference>
<dbReference type="SUPFAM" id="SSF48452">
    <property type="entry name" value="TPR-like"/>
    <property type="match status" value="1"/>
</dbReference>
<evidence type="ECO:0000256" key="1">
    <source>
        <dbReference type="SAM" id="MobiDB-lite"/>
    </source>
</evidence>
<sequence length="309" mass="35416">MSAPSQADVSTIITPAILQTVLDIFFPWPKDVVDVKAATQHLMAPSTKHTQRVFDAVHFQVLKPLSSLRPDIPDVSVCLPRADDPVYAERVCALILLIDQVPRFLYNRGLDAGWIYLFFDQITQKLVKKLLAEERFPDSTSLWTGQGYTLQNAFFHKFLMYAPLIHSDDWEDHELVDPALIRMREEVEAFAGRIDRGRATRDADREDLYLFSKMIIAMAEAGAPPETFDGFFFWIVRLFDAHYGIVKRFGRYPYRNSANGRESTEEEVGFLVETEGFGESRMTREDVEKARENARNGTWEELSDTRPVA</sequence>
<dbReference type="InterPro" id="IPR011990">
    <property type="entry name" value="TPR-like_helical_dom_sf"/>
</dbReference>
<dbReference type="OrthoDB" id="414698at2759"/>
<dbReference type="Pfam" id="PF06041">
    <property type="entry name" value="DUF924"/>
    <property type="match status" value="1"/>
</dbReference>
<keyword evidence="3" id="KW-1185">Reference proteome</keyword>
<reference evidence="2 3" key="1">
    <citation type="journal article" date="2015" name="Fungal Genet. Biol.">
        <title>Evolution of novel wood decay mechanisms in Agaricales revealed by the genome sequences of Fistulina hepatica and Cylindrobasidium torrendii.</title>
        <authorList>
            <person name="Floudas D."/>
            <person name="Held B.W."/>
            <person name="Riley R."/>
            <person name="Nagy L.G."/>
            <person name="Koehler G."/>
            <person name="Ransdell A.S."/>
            <person name="Younus H."/>
            <person name="Chow J."/>
            <person name="Chiniquy J."/>
            <person name="Lipzen A."/>
            <person name="Tritt A."/>
            <person name="Sun H."/>
            <person name="Haridas S."/>
            <person name="LaButti K."/>
            <person name="Ohm R.A."/>
            <person name="Kues U."/>
            <person name="Blanchette R.A."/>
            <person name="Grigoriev I.V."/>
            <person name="Minto R.E."/>
            <person name="Hibbett D.S."/>
        </authorList>
    </citation>
    <scope>NUCLEOTIDE SEQUENCE [LARGE SCALE GENOMIC DNA]</scope>
    <source>
        <strain evidence="2 3">FP15055 ss-10</strain>
    </source>
</reference>